<organism evidence="1 2">
    <name type="scientific">Agathobaculum hominis</name>
    <dbReference type="NCBI Taxonomy" id="2763014"/>
    <lineage>
        <taxon>Bacteria</taxon>
        <taxon>Bacillati</taxon>
        <taxon>Bacillota</taxon>
        <taxon>Clostridia</taxon>
        <taxon>Eubacteriales</taxon>
        <taxon>Butyricicoccaceae</taxon>
        <taxon>Agathobaculum</taxon>
    </lineage>
</organism>
<evidence type="ECO:0000313" key="2">
    <source>
        <dbReference type="Proteomes" id="UP000641741"/>
    </source>
</evidence>
<evidence type="ECO:0008006" key="3">
    <source>
        <dbReference type="Google" id="ProtNLM"/>
    </source>
</evidence>
<evidence type="ECO:0000313" key="1">
    <source>
        <dbReference type="EMBL" id="MBC5695487.1"/>
    </source>
</evidence>
<protein>
    <recommendedName>
        <fullName evidence="3">DUF4364 domain-containing protein</fullName>
    </recommendedName>
</protein>
<sequence>MASLSEIYLSRTELWLLKFIYFHKNHTIARDSSLASKKTFLKLMDLHFVESSCDFKKFPEIINDIGEMEANCYCVSDLGEQFLRLQSVRFKADRRYWITTGIAIVALIKSFLPELTALAERLLK</sequence>
<accession>A0ABR7GME0</accession>
<dbReference type="Proteomes" id="UP000641741">
    <property type="component" value="Unassembled WGS sequence"/>
</dbReference>
<gene>
    <name evidence="1" type="ORF">H8S02_05935</name>
</gene>
<dbReference type="EMBL" id="JACOPK010000004">
    <property type="protein sequence ID" value="MBC5695487.1"/>
    <property type="molecule type" value="Genomic_DNA"/>
</dbReference>
<comment type="caution">
    <text evidence="1">The sequence shown here is derived from an EMBL/GenBank/DDBJ whole genome shotgun (WGS) entry which is preliminary data.</text>
</comment>
<proteinExistence type="predicted"/>
<dbReference type="RefSeq" id="WP_186969744.1">
    <property type="nucleotide sequence ID" value="NZ_JACOPK010000004.1"/>
</dbReference>
<keyword evidence="2" id="KW-1185">Reference proteome</keyword>
<reference evidence="1 2" key="1">
    <citation type="submission" date="2020-08" db="EMBL/GenBank/DDBJ databases">
        <title>Genome public.</title>
        <authorList>
            <person name="Liu C."/>
            <person name="Sun Q."/>
        </authorList>
    </citation>
    <scope>NUCLEOTIDE SEQUENCE [LARGE SCALE GENOMIC DNA]</scope>
    <source>
        <strain evidence="1 2">M2</strain>
    </source>
</reference>
<name>A0ABR7GME0_9FIRM</name>